<proteinExistence type="predicted"/>
<evidence type="ECO:0000256" key="3">
    <source>
        <dbReference type="SAM" id="SignalP"/>
    </source>
</evidence>
<evidence type="ECO:0000256" key="1">
    <source>
        <dbReference type="SAM" id="MobiDB-lite"/>
    </source>
</evidence>
<protein>
    <recommendedName>
        <fullName evidence="6">TrbL/VirB6 plasmid conjugal transfer protein</fullName>
    </recommendedName>
</protein>
<feature type="chain" id="PRO_5009253572" description="TrbL/VirB6 plasmid conjugal transfer protein" evidence="3">
    <location>
        <begin position="26"/>
        <end position="643"/>
    </location>
</feature>
<evidence type="ECO:0008006" key="6">
    <source>
        <dbReference type="Google" id="ProtNLM"/>
    </source>
</evidence>
<keyword evidence="2" id="KW-0812">Transmembrane</keyword>
<evidence type="ECO:0000313" key="5">
    <source>
        <dbReference type="Proteomes" id="UP000198859"/>
    </source>
</evidence>
<feature type="compositionally biased region" description="Low complexity" evidence="1">
    <location>
        <begin position="532"/>
        <end position="544"/>
    </location>
</feature>
<name>A0A1H1LLL2_9ACTN</name>
<feature type="signal peptide" evidence="3">
    <location>
        <begin position="1"/>
        <end position="25"/>
    </location>
</feature>
<feature type="transmembrane region" description="Helical" evidence="2">
    <location>
        <begin position="410"/>
        <end position="434"/>
    </location>
</feature>
<keyword evidence="5" id="KW-1185">Reference proteome</keyword>
<organism evidence="4 5">
    <name type="scientific">Nocardioides scoriae</name>
    <dbReference type="NCBI Taxonomy" id="642780"/>
    <lineage>
        <taxon>Bacteria</taxon>
        <taxon>Bacillati</taxon>
        <taxon>Actinomycetota</taxon>
        <taxon>Actinomycetes</taxon>
        <taxon>Propionibacteriales</taxon>
        <taxon>Nocardioidaceae</taxon>
        <taxon>Nocardioides</taxon>
    </lineage>
</organism>
<keyword evidence="2" id="KW-0472">Membrane</keyword>
<feature type="transmembrane region" description="Helical" evidence="2">
    <location>
        <begin position="203"/>
        <end position="222"/>
    </location>
</feature>
<feature type="compositionally biased region" description="Polar residues" evidence="1">
    <location>
        <begin position="567"/>
        <end position="578"/>
    </location>
</feature>
<evidence type="ECO:0000313" key="4">
    <source>
        <dbReference type="EMBL" id="SDR75388.1"/>
    </source>
</evidence>
<keyword evidence="2" id="KW-1133">Transmembrane helix</keyword>
<feature type="transmembrane region" description="Helical" evidence="2">
    <location>
        <begin position="441"/>
        <end position="460"/>
    </location>
</feature>
<dbReference type="Proteomes" id="UP000198859">
    <property type="component" value="Chromosome I"/>
</dbReference>
<dbReference type="AlphaFoldDB" id="A0A1H1LLL2"/>
<keyword evidence="3" id="KW-0732">Signal</keyword>
<feature type="transmembrane region" description="Helical" evidence="2">
    <location>
        <begin position="348"/>
        <end position="371"/>
    </location>
</feature>
<feature type="region of interest" description="Disordered" evidence="1">
    <location>
        <begin position="521"/>
        <end position="619"/>
    </location>
</feature>
<evidence type="ECO:0000256" key="2">
    <source>
        <dbReference type="SAM" id="Phobius"/>
    </source>
</evidence>
<accession>A0A1H1LLL2</accession>
<reference evidence="5" key="1">
    <citation type="submission" date="2016-10" db="EMBL/GenBank/DDBJ databases">
        <authorList>
            <person name="Varghese N."/>
            <person name="Submissions S."/>
        </authorList>
    </citation>
    <scope>NUCLEOTIDE SEQUENCE [LARGE SCALE GENOMIC DNA]</scope>
    <source>
        <strain evidence="5">DSM 22127</strain>
    </source>
</reference>
<dbReference type="EMBL" id="LT629757">
    <property type="protein sequence ID" value="SDR75388.1"/>
    <property type="molecule type" value="Genomic_DNA"/>
</dbReference>
<dbReference type="STRING" id="642780.SAMN04488570_0269"/>
<gene>
    <name evidence="4" type="ORF">SAMN04488570_0269</name>
</gene>
<feature type="transmembrane region" description="Helical" evidence="2">
    <location>
        <begin position="378"/>
        <end position="398"/>
    </location>
</feature>
<sequence length="643" mass="66741">MRALTRLVVLLLLGLLVLASTPAVAVDDPSDPGSLLPEVPLPDLPNLPGVSDCKDAPAPESPGMGVAGMFAREPAELPPAGDPFAKGSSTTIFEQYGYAGLRWHTYDLGCGPDALRQPDAVIGTAVSNWTTQIPIALTAMTGSLTQVAFKPSFLGGFDPVVSRVATGLHDSLFANWAPVVLGVLGLSMIAMARRRAFSSTASAAAWALLVLVLATVLFRWPVAAGQVADSTVTSTVGAVVGRLDSDPTTTDPGTAVASQVQESILYRAWLAGTLGDADSPTAIEYGPELFKAQALTWREAAAAESDPDRAKEIFEAKEDRWLDVADEIKERDPEAYENLRGTRSETRVGYALLSAAAACLSLPFLLLAALLMLGCFMIVRLAVMLFPAFAVLGLFPSAGGLVTGVGRTVAAAVVNAILFGIGAGVTVAVLGILLNPGNGSPAWLGLVLMPLFTFVMWQALRPFRRLGAMVNPNGNHLGSMNDSFGRAGRRAKHRGKQIVVASAAALTGGASAGAAAAASSAAKDASDDPPARAEAAPSAPVVPSQRRPPEGASSAQASSPVGHPSTEGVSQPGRTTSRVAGALAAPPIARPVRELPEGFVPKPMSRGVPPPPTEPEWYDGEAVYPIYRPPEDRDAHDGQAGVR</sequence>